<dbReference type="Proteomes" id="UP000019804">
    <property type="component" value="Unassembled WGS sequence"/>
</dbReference>
<dbReference type="RefSeq" id="XP_040637990.1">
    <property type="nucleotide sequence ID" value="XM_040780240.1"/>
</dbReference>
<name>A0A017SBH8_ASPRC</name>
<accession>A0A017SBH8</accession>
<evidence type="ECO:0000313" key="2">
    <source>
        <dbReference type="Proteomes" id="UP000019804"/>
    </source>
</evidence>
<reference evidence="2" key="1">
    <citation type="journal article" date="2014" name="Nat. Commun.">
        <title>Genomic adaptations of the halophilic Dead Sea filamentous fungus Eurotium rubrum.</title>
        <authorList>
            <person name="Kis-Papo T."/>
            <person name="Weig A.R."/>
            <person name="Riley R."/>
            <person name="Persoh D."/>
            <person name="Salamov A."/>
            <person name="Sun H."/>
            <person name="Lipzen A."/>
            <person name="Wasser S.P."/>
            <person name="Rambold G."/>
            <person name="Grigoriev I.V."/>
            <person name="Nevo E."/>
        </authorList>
    </citation>
    <scope>NUCLEOTIDE SEQUENCE [LARGE SCALE GENOMIC DNA]</scope>
    <source>
        <strain evidence="2">CBS 135680</strain>
    </source>
</reference>
<sequence length="169" mass="19077">MALVPPPPTLPPTTPPNTYLVSLLIYPNHWAYYIPSPVAPNIGVLLHATGDTKTGFKFSIQRSYDLSLPENQNPPPTHRIPLQWVDERWFDEERMLNGGVCVEDWKPVCGFEEVVGEVGMTGWGEGLDDEGDKSCQDWVIKVAEELVNSEVFGDNVVNYLYTIRMAEWL</sequence>
<protein>
    <submittedName>
        <fullName evidence="1">Uncharacterized protein</fullName>
    </submittedName>
</protein>
<dbReference type="AlphaFoldDB" id="A0A017SBH8"/>
<proteinExistence type="predicted"/>
<dbReference type="OrthoDB" id="2999773at2759"/>
<dbReference type="Pfam" id="PF20174">
    <property type="entry name" value="DUF6540"/>
    <property type="match status" value="1"/>
</dbReference>
<dbReference type="STRING" id="1388766.A0A017SBH8"/>
<gene>
    <name evidence="1" type="ORF">EURHEDRAFT_403644</name>
</gene>
<organism evidence="1 2">
    <name type="scientific">Aspergillus ruber (strain CBS 135680)</name>
    <dbReference type="NCBI Taxonomy" id="1388766"/>
    <lineage>
        <taxon>Eukaryota</taxon>
        <taxon>Fungi</taxon>
        <taxon>Dikarya</taxon>
        <taxon>Ascomycota</taxon>
        <taxon>Pezizomycotina</taxon>
        <taxon>Eurotiomycetes</taxon>
        <taxon>Eurotiomycetidae</taxon>
        <taxon>Eurotiales</taxon>
        <taxon>Aspergillaceae</taxon>
        <taxon>Aspergillus</taxon>
        <taxon>Aspergillus subgen. Aspergillus</taxon>
    </lineage>
</organism>
<dbReference type="EMBL" id="KK088427">
    <property type="protein sequence ID" value="EYE94302.1"/>
    <property type="molecule type" value="Genomic_DNA"/>
</dbReference>
<evidence type="ECO:0000313" key="1">
    <source>
        <dbReference type="EMBL" id="EYE94302.1"/>
    </source>
</evidence>
<dbReference type="InterPro" id="IPR046670">
    <property type="entry name" value="DUF6540"/>
</dbReference>
<dbReference type="HOGENOM" id="CLU_099931_1_0_1"/>
<dbReference type="GeneID" id="63695364"/>
<keyword evidence="2" id="KW-1185">Reference proteome</keyword>